<name>A0A0U3LCI6_9BURK</name>
<dbReference type="Proteomes" id="UP000060699">
    <property type="component" value="Chromosome"/>
</dbReference>
<accession>A0A0U3LCI6</accession>
<reference evidence="1 2" key="1">
    <citation type="submission" date="2015-12" db="EMBL/GenBank/DDBJ databases">
        <title>Complete genome of Roseateles depolymerans KCTC 42856.</title>
        <authorList>
            <person name="Kim K.M."/>
        </authorList>
    </citation>
    <scope>NUCLEOTIDE SEQUENCE [LARGE SCALE GENOMIC DNA]</scope>
    <source>
        <strain evidence="1 2">KCTC 42856</strain>
    </source>
</reference>
<dbReference type="KEGG" id="rdp:RD2015_4661"/>
<dbReference type="EMBL" id="CP013729">
    <property type="protein sequence ID" value="ALV09102.1"/>
    <property type="molecule type" value="Genomic_DNA"/>
</dbReference>
<dbReference type="AlphaFoldDB" id="A0A0U3LCI6"/>
<dbReference type="RefSeq" id="WP_058936933.1">
    <property type="nucleotide sequence ID" value="NZ_CP013729.1"/>
</dbReference>
<evidence type="ECO:0000313" key="1">
    <source>
        <dbReference type="EMBL" id="ALV09102.1"/>
    </source>
</evidence>
<proteinExistence type="predicted"/>
<gene>
    <name evidence="1" type="ORF">RD2015_4661</name>
</gene>
<sequence length="74" mass="7947">MKKSFRLLLASVVSLAVLIGATAALFVLRPHLATIGQVVSTKAFGLTALLAVYLAFAVGRHALFRPSRRLPDSR</sequence>
<protein>
    <submittedName>
        <fullName evidence="1">Uncharacterized protein</fullName>
    </submittedName>
</protein>
<organism evidence="1 2">
    <name type="scientific">Roseateles depolymerans</name>
    <dbReference type="NCBI Taxonomy" id="76731"/>
    <lineage>
        <taxon>Bacteria</taxon>
        <taxon>Pseudomonadati</taxon>
        <taxon>Pseudomonadota</taxon>
        <taxon>Betaproteobacteria</taxon>
        <taxon>Burkholderiales</taxon>
        <taxon>Sphaerotilaceae</taxon>
        <taxon>Roseateles</taxon>
    </lineage>
</organism>
<keyword evidence="2" id="KW-1185">Reference proteome</keyword>
<evidence type="ECO:0000313" key="2">
    <source>
        <dbReference type="Proteomes" id="UP000060699"/>
    </source>
</evidence>
<dbReference type="STRING" id="76731.RD2015_4661"/>
<dbReference type="OrthoDB" id="9958675at2"/>